<evidence type="ECO:0000313" key="6">
    <source>
        <dbReference type="EMBL" id="RBL93763.1"/>
    </source>
</evidence>
<evidence type="ECO:0000256" key="1">
    <source>
        <dbReference type="ARBA" id="ARBA00004141"/>
    </source>
</evidence>
<dbReference type="InterPro" id="IPR003825">
    <property type="entry name" value="Colicin-V_CvpA"/>
</dbReference>
<keyword evidence="3 5" id="KW-1133">Transmembrane helix</keyword>
<comment type="caution">
    <text evidence="6">The sequence shown here is derived from an EMBL/GenBank/DDBJ whole genome shotgun (WGS) entry which is preliminary data.</text>
</comment>
<evidence type="ECO:0000256" key="3">
    <source>
        <dbReference type="ARBA" id="ARBA00022989"/>
    </source>
</evidence>
<feature type="transmembrane region" description="Helical" evidence="5">
    <location>
        <begin position="81"/>
        <end position="100"/>
    </location>
</feature>
<keyword evidence="2 5" id="KW-0812">Transmembrane</keyword>
<dbReference type="EMBL" id="QFFJ01000001">
    <property type="protein sequence ID" value="RBL93763.1"/>
    <property type="molecule type" value="Genomic_DNA"/>
</dbReference>
<dbReference type="GO" id="GO:0009403">
    <property type="term" value="P:toxin biosynthetic process"/>
    <property type="evidence" value="ECO:0007669"/>
    <property type="project" value="InterPro"/>
</dbReference>
<keyword evidence="4 5" id="KW-0472">Membrane</keyword>
<organism evidence="6 7">
    <name type="scientific">Chitinophaga flava</name>
    <dbReference type="NCBI Taxonomy" id="2259036"/>
    <lineage>
        <taxon>Bacteria</taxon>
        <taxon>Pseudomonadati</taxon>
        <taxon>Bacteroidota</taxon>
        <taxon>Chitinophagia</taxon>
        <taxon>Chitinophagales</taxon>
        <taxon>Chitinophagaceae</taxon>
        <taxon>Chitinophaga</taxon>
    </lineage>
</organism>
<dbReference type="AlphaFoldDB" id="A0A365Y5B1"/>
<dbReference type="Pfam" id="PF02674">
    <property type="entry name" value="Colicin_V"/>
    <property type="match status" value="1"/>
</dbReference>
<dbReference type="Proteomes" id="UP000253410">
    <property type="component" value="Unassembled WGS sequence"/>
</dbReference>
<feature type="transmembrane region" description="Helical" evidence="5">
    <location>
        <begin position="120"/>
        <end position="141"/>
    </location>
</feature>
<dbReference type="GO" id="GO:0016020">
    <property type="term" value="C:membrane"/>
    <property type="evidence" value="ECO:0007669"/>
    <property type="project" value="UniProtKB-SubCell"/>
</dbReference>
<proteinExistence type="predicted"/>
<evidence type="ECO:0000256" key="5">
    <source>
        <dbReference type="SAM" id="Phobius"/>
    </source>
</evidence>
<reference evidence="6 7" key="1">
    <citation type="submission" date="2018-05" db="EMBL/GenBank/DDBJ databases">
        <title>Chitinophaga sp. K3CV102501T nov., isolated from isolated from a monsoon evergreen broad-leaved forest soil.</title>
        <authorList>
            <person name="Lv Y."/>
        </authorList>
    </citation>
    <scope>NUCLEOTIDE SEQUENCE [LARGE SCALE GENOMIC DNA]</scope>
    <source>
        <strain evidence="6 7">GDMCC 1.1325</strain>
    </source>
</reference>
<feature type="transmembrane region" description="Helical" evidence="5">
    <location>
        <begin position="42"/>
        <end position="61"/>
    </location>
</feature>
<keyword evidence="7" id="KW-1185">Reference proteome</keyword>
<dbReference type="PANTHER" id="PTHR37306:SF1">
    <property type="entry name" value="COLICIN V PRODUCTION PROTEIN"/>
    <property type="match status" value="1"/>
</dbReference>
<evidence type="ECO:0000256" key="2">
    <source>
        <dbReference type="ARBA" id="ARBA00022692"/>
    </source>
</evidence>
<feature type="transmembrane region" description="Helical" evidence="5">
    <location>
        <begin position="18"/>
        <end position="36"/>
    </location>
</feature>
<dbReference type="PANTHER" id="PTHR37306">
    <property type="entry name" value="COLICIN V PRODUCTION PROTEIN"/>
    <property type="match status" value="1"/>
</dbReference>
<evidence type="ECO:0000313" key="7">
    <source>
        <dbReference type="Proteomes" id="UP000253410"/>
    </source>
</evidence>
<sequence length="200" mass="22537">MFFFLSRIKKSEIRKSKIITLSIDIVFAIIMVIALYKGYTRGLIVAVFSLVAVTLGLAVALKLSAVTATLVQQRWDIHSRWVPMLCFVCLFVGVALLVRLGASALQKLMELAMMGWLNRLGGILLYSILFTTVYSVVLWIANQIYLLSPETKLHSVVYPYIEHVGPWVLDHMGEWIPVFKDIFSQLQAFFDKAAGHLQSA</sequence>
<comment type="subcellular location">
    <subcellularLocation>
        <location evidence="1">Membrane</location>
        <topology evidence="1">Multi-pass membrane protein</topology>
    </subcellularLocation>
</comment>
<accession>A0A365Y5B1</accession>
<name>A0A365Y5B1_9BACT</name>
<protein>
    <submittedName>
        <fullName evidence="6">Colicin V production protein</fullName>
    </submittedName>
</protein>
<evidence type="ECO:0000256" key="4">
    <source>
        <dbReference type="ARBA" id="ARBA00023136"/>
    </source>
</evidence>
<gene>
    <name evidence="6" type="ORF">DF182_14800</name>
</gene>